<sequence>MGTRSLIAAGGNDTVPLGKAQKGLKIWVKNLPHSPAFLSPERHENIHANTCVFKANIPTGCGLLPSTSTLIKIAGGTRVQWKRTFQ</sequence>
<gene>
    <name evidence="1" type="ORF">I79_009797</name>
</gene>
<dbReference type="EMBL" id="JH000359">
    <property type="protein sequence ID" value="EGW05745.1"/>
    <property type="molecule type" value="Genomic_DNA"/>
</dbReference>
<dbReference type="AlphaFoldDB" id="G3HGQ7"/>
<name>G3HGQ7_CRIGR</name>
<evidence type="ECO:0000313" key="2">
    <source>
        <dbReference type="Proteomes" id="UP000001075"/>
    </source>
</evidence>
<evidence type="ECO:0000313" key="1">
    <source>
        <dbReference type="EMBL" id="EGW05745.1"/>
    </source>
</evidence>
<accession>G3HGQ7</accession>
<protein>
    <submittedName>
        <fullName evidence="1">Uncharacterized protein</fullName>
    </submittedName>
</protein>
<proteinExistence type="predicted"/>
<reference evidence="2" key="1">
    <citation type="journal article" date="2011" name="Nat. Biotechnol.">
        <title>The genomic sequence of the Chinese hamster ovary (CHO)-K1 cell line.</title>
        <authorList>
            <person name="Xu X."/>
            <person name="Nagarajan H."/>
            <person name="Lewis N.E."/>
            <person name="Pan S."/>
            <person name="Cai Z."/>
            <person name="Liu X."/>
            <person name="Chen W."/>
            <person name="Xie M."/>
            <person name="Wang W."/>
            <person name="Hammond S."/>
            <person name="Andersen M.R."/>
            <person name="Neff N."/>
            <person name="Passarelli B."/>
            <person name="Koh W."/>
            <person name="Fan H.C."/>
            <person name="Wang J."/>
            <person name="Gui Y."/>
            <person name="Lee K.H."/>
            <person name="Betenbaugh M.J."/>
            <person name="Quake S.R."/>
            <person name="Famili I."/>
            <person name="Palsson B.O."/>
            <person name="Wang J."/>
        </authorList>
    </citation>
    <scope>NUCLEOTIDE SEQUENCE [LARGE SCALE GENOMIC DNA]</scope>
    <source>
        <strain evidence="2">CHO K1 cell line</strain>
    </source>
</reference>
<dbReference type="InParanoid" id="G3HGQ7"/>
<dbReference type="Proteomes" id="UP000001075">
    <property type="component" value="Unassembled WGS sequence"/>
</dbReference>
<organism evidence="1 2">
    <name type="scientific">Cricetulus griseus</name>
    <name type="common">Chinese hamster</name>
    <name type="synonym">Cricetulus barabensis griseus</name>
    <dbReference type="NCBI Taxonomy" id="10029"/>
    <lineage>
        <taxon>Eukaryota</taxon>
        <taxon>Metazoa</taxon>
        <taxon>Chordata</taxon>
        <taxon>Craniata</taxon>
        <taxon>Vertebrata</taxon>
        <taxon>Euteleostomi</taxon>
        <taxon>Mammalia</taxon>
        <taxon>Eutheria</taxon>
        <taxon>Euarchontoglires</taxon>
        <taxon>Glires</taxon>
        <taxon>Rodentia</taxon>
        <taxon>Myomorpha</taxon>
        <taxon>Muroidea</taxon>
        <taxon>Cricetidae</taxon>
        <taxon>Cricetinae</taxon>
        <taxon>Cricetulus</taxon>
    </lineage>
</organism>